<dbReference type="NCBIfam" id="TIGR00787">
    <property type="entry name" value="dctP"/>
    <property type="match status" value="1"/>
</dbReference>
<reference evidence="2 3" key="1">
    <citation type="submission" date="2021-03" db="EMBL/GenBank/DDBJ databases">
        <title>Whole genome sequence of Jiella sp. MQZ13P-4.</title>
        <authorList>
            <person name="Tuo L."/>
        </authorList>
    </citation>
    <scope>NUCLEOTIDE SEQUENCE [LARGE SCALE GENOMIC DNA]</scope>
    <source>
        <strain evidence="2 3">MQZ13P-4</strain>
    </source>
</reference>
<organism evidence="2 3">
    <name type="scientific">Jiella sonneratiae</name>
    <dbReference type="NCBI Taxonomy" id="2816856"/>
    <lineage>
        <taxon>Bacteria</taxon>
        <taxon>Pseudomonadati</taxon>
        <taxon>Pseudomonadota</taxon>
        <taxon>Alphaproteobacteria</taxon>
        <taxon>Hyphomicrobiales</taxon>
        <taxon>Aurantimonadaceae</taxon>
        <taxon>Jiella</taxon>
    </lineage>
</organism>
<dbReference type="Pfam" id="PF03480">
    <property type="entry name" value="DctP"/>
    <property type="match status" value="1"/>
</dbReference>
<accession>A0ABS3J346</accession>
<dbReference type="PANTHER" id="PTHR33376">
    <property type="match status" value="1"/>
</dbReference>
<evidence type="ECO:0000313" key="3">
    <source>
        <dbReference type="Proteomes" id="UP000664288"/>
    </source>
</evidence>
<dbReference type="PANTHER" id="PTHR33376:SF18">
    <property type="entry name" value="2,3-DIKETO-L-GULONATE-BINDING PERIPLASMIC PROTEIN YIAO"/>
    <property type="match status" value="1"/>
</dbReference>
<dbReference type="Proteomes" id="UP000664288">
    <property type="component" value="Unassembled WGS sequence"/>
</dbReference>
<evidence type="ECO:0000256" key="1">
    <source>
        <dbReference type="ARBA" id="ARBA00022729"/>
    </source>
</evidence>
<evidence type="ECO:0000313" key="2">
    <source>
        <dbReference type="EMBL" id="MBO0903532.1"/>
    </source>
</evidence>
<keyword evidence="3" id="KW-1185">Reference proteome</keyword>
<dbReference type="CDD" id="cd13675">
    <property type="entry name" value="PBP2_TRAP_SBP_like_5"/>
    <property type="match status" value="1"/>
</dbReference>
<proteinExistence type="predicted"/>
<gene>
    <name evidence="2" type="ORF">J1C47_07745</name>
</gene>
<dbReference type="InterPro" id="IPR004682">
    <property type="entry name" value="TRAP_DctP"/>
</dbReference>
<protein>
    <submittedName>
        <fullName evidence="2">TRAP transporter substrate-binding protein</fullName>
    </submittedName>
</protein>
<dbReference type="PIRSF" id="PIRSF006470">
    <property type="entry name" value="DctB"/>
    <property type="match status" value="1"/>
</dbReference>
<sequence length="353" mass="38746">MGPALPGGDVRRVLRPCPREEIEMSYKSMLAGLMLATTALATTGLATTIADAKEMNFAIVTPPDGHYGQGAKAFAEKMKELSGGDFVVNVKAGGSLGGERELLEGEQIGTIELAMTSTGPVGSFVPEIYALDFPFLFKDYASARKILDGEIGDELLSKFEDKGMIGLAWSENGFRHITNSVHPIKTPADLQGLKLRTMENQVHIDAFKELGASPTPMSWTEVLTSLQQGTIDGQENPIPIIVSNNMWDMQKYVTLTGHVYSPAVITMSKIHWDQLSDEEKGWIREASKAAVEATRAVVDQTEANGVKTMREHGMEVIEDVDKAAFQDAVEPTYERYGKEYGEQMIQRIRDAQK</sequence>
<dbReference type="EMBL" id="JAFMPY010000006">
    <property type="protein sequence ID" value="MBO0903532.1"/>
    <property type="molecule type" value="Genomic_DNA"/>
</dbReference>
<dbReference type="InterPro" id="IPR038404">
    <property type="entry name" value="TRAP_DctP_sf"/>
</dbReference>
<dbReference type="InterPro" id="IPR018389">
    <property type="entry name" value="DctP_fam"/>
</dbReference>
<dbReference type="Gene3D" id="3.40.190.170">
    <property type="entry name" value="Bacterial extracellular solute-binding protein, family 7"/>
    <property type="match status" value="1"/>
</dbReference>
<name>A0ABS3J346_9HYPH</name>
<comment type="caution">
    <text evidence="2">The sequence shown here is derived from an EMBL/GenBank/DDBJ whole genome shotgun (WGS) entry which is preliminary data.</text>
</comment>
<dbReference type="NCBIfam" id="NF037995">
    <property type="entry name" value="TRAP_S1"/>
    <property type="match status" value="1"/>
</dbReference>
<keyword evidence="1" id="KW-0732">Signal</keyword>